<sequence>MKDLYFEKNYGRLYEVIENGRCEVFEFDHPLGRVRHQFIRREIPITATGGPYFDIVTPYGYGGPVIKICAEGRKTQLVKEFEQAFGEYCAEHGIISEFVRFHPVLGNALDFEECYEVRYLRETVGTNLAAYEDPVQREFSKSTRKNIRKALEAGVIYEIIENPKSLGEFKDIYHETMSRNNADAYYYFEEDYFTECLKYFADRILLTKAICDGQVIGMGLNFTYEDRIHTHLSGTLSDYNHAYPAYVLQYALTVWGKANGYRLIHDGGGRTNDPDDSLLMFKRQFGKNTRFDFYIGKKIWNKPVYKKLCELNAADAATDYFPAYRCKKHLEASRV</sequence>
<protein>
    <recommendedName>
        <fullName evidence="9">Lipid II:glycine glycyltransferase</fullName>
        <ecNumber evidence="8">2.3.2.16</ecNumber>
    </recommendedName>
    <alternativeName>
        <fullName evidence="10">Factor essential for expression of methicillin resistance X</fullName>
    </alternativeName>
</protein>
<evidence type="ECO:0000313" key="13">
    <source>
        <dbReference type="EMBL" id="ALS76520.1"/>
    </source>
</evidence>
<comment type="subcellular location">
    <subcellularLocation>
        <location evidence="1">Cytoplasm</location>
    </subcellularLocation>
</comment>
<organism evidence="13 14">
    <name type="scientific">Planococcus rifietoensis</name>
    <dbReference type="NCBI Taxonomy" id="200991"/>
    <lineage>
        <taxon>Bacteria</taxon>
        <taxon>Bacillati</taxon>
        <taxon>Bacillota</taxon>
        <taxon>Bacilli</taxon>
        <taxon>Bacillales</taxon>
        <taxon>Caryophanaceae</taxon>
        <taxon>Planococcus</taxon>
    </lineage>
</organism>
<evidence type="ECO:0000256" key="8">
    <source>
        <dbReference type="ARBA" id="ARBA00039074"/>
    </source>
</evidence>
<keyword evidence="14" id="KW-1185">Reference proteome</keyword>
<dbReference type="Proteomes" id="UP000067683">
    <property type="component" value="Chromosome"/>
</dbReference>
<evidence type="ECO:0000256" key="2">
    <source>
        <dbReference type="ARBA" id="ARBA00009943"/>
    </source>
</evidence>
<dbReference type="GO" id="GO:0071555">
    <property type="term" value="P:cell wall organization"/>
    <property type="evidence" value="ECO:0007669"/>
    <property type="project" value="UniProtKB-KW"/>
</dbReference>
<dbReference type="GO" id="GO:0016755">
    <property type="term" value="F:aminoacyltransferase activity"/>
    <property type="evidence" value="ECO:0007669"/>
    <property type="project" value="InterPro"/>
</dbReference>
<dbReference type="PROSITE" id="PS51191">
    <property type="entry name" value="FEMABX"/>
    <property type="match status" value="1"/>
</dbReference>
<evidence type="ECO:0000256" key="4">
    <source>
        <dbReference type="ARBA" id="ARBA00022960"/>
    </source>
</evidence>
<dbReference type="GO" id="GO:0005737">
    <property type="term" value="C:cytoplasm"/>
    <property type="evidence" value="ECO:0007669"/>
    <property type="project" value="UniProtKB-SubCell"/>
</dbReference>
<dbReference type="GO" id="GO:0009252">
    <property type="term" value="P:peptidoglycan biosynthetic process"/>
    <property type="evidence" value="ECO:0007669"/>
    <property type="project" value="UniProtKB-KW"/>
</dbReference>
<comment type="catalytic activity">
    <reaction evidence="11">
        <text>beta-D-GlcNAc-(1-&gt;4)-Mur2Ac(oyl-L-Ala-D-isoglutaminyl-L-Lys-D-Ala-D-Ala)-di-trans,octa-cis-undecaprenyl diphosphate + glycyl-tRNA(Gly) = beta-D-GlcNAc-(1-&gt;4)-Mur2Ac(oyl-L-Ala-D-isoglutaminyl-L-Lys-(N(6)-Gly)-D-Ala-D-Ala)-di-trans,octa-cis-undecaprenyl diphosphate + tRNA(Gly) + H(+)</text>
        <dbReference type="Rhea" id="RHEA:30435"/>
        <dbReference type="Rhea" id="RHEA-COMP:9664"/>
        <dbReference type="Rhea" id="RHEA-COMP:9683"/>
        <dbReference type="ChEBI" id="CHEBI:15378"/>
        <dbReference type="ChEBI" id="CHEBI:62233"/>
        <dbReference type="ChEBI" id="CHEBI:62234"/>
        <dbReference type="ChEBI" id="CHEBI:78442"/>
        <dbReference type="ChEBI" id="CHEBI:78522"/>
        <dbReference type="EC" id="2.3.2.16"/>
    </reaction>
</comment>
<keyword evidence="5" id="KW-0573">Peptidoglycan synthesis</keyword>
<evidence type="ECO:0000256" key="9">
    <source>
        <dbReference type="ARBA" id="ARBA00040679"/>
    </source>
</evidence>
<dbReference type="Pfam" id="PF13480">
    <property type="entry name" value="Acetyltransf_6"/>
    <property type="match status" value="1"/>
</dbReference>
<dbReference type="InterPro" id="IPR050644">
    <property type="entry name" value="PG_Glycine_Bridge_Synth"/>
</dbReference>
<dbReference type="PANTHER" id="PTHR36174:SF1">
    <property type="entry name" value="LIPID II:GLYCINE GLYCYLTRANSFERASE"/>
    <property type="match status" value="1"/>
</dbReference>
<dbReference type="InterPro" id="IPR016181">
    <property type="entry name" value="Acyl_CoA_acyltransferase"/>
</dbReference>
<dbReference type="SUPFAM" id="SSF55729">
    <property type="entry name" value="Acyl-CoA N-acyltransferases (Nat)"/>
    <property type="match status" value="1"/>
</dbReference>
<evidence type="ECO:0000313" key="14">
    <source>
        <dbReference type="Proteomes" id="UP000067683"/>
    </source>
</evidence>
<dbReference type="KEGG" id="prt:AUC31_15490"/>
<accession>A0A0U2XV71</accession>
<evidence type="ECO:0000259" key="12">
    <source>
        <dbReference type="Pfam" id="PF13480"/>
    </source>
</evidence>
<dbReference type="STRING" id="200991.AUC31_15490"/>
<evidence type="ECO:0000256" key="11">
    <source>
        <dbReference type="ARBA" id="ARBA00048654"/>
    </source>
</evidence>
<dbReference type="PANTHER" id="PTHR36174">
    <property type="entry name" value="LIPID II:GLYCINE GLYCYLTRANSFERASE"/>
    <property type="match status" value="1"/>
</dbReference>
<dbReference type="Gene3D" id="3.40.630.30">
    <property type="match status" value="1"/>
</dbReference>
<proteinExistence type="inferred from homology"/>
<dbReference type="OrthoDB" id="9785911at2"/>
<name>A0A0U2XV71_9BACL</name>
<dbReference type="EC" id="2.3.2.16" evidence="8"/>
<reference evidence="13" key="1">
    <citation type="submission" date="2016-01" db="EMBL/GenBank/DDBJ databases">
        <title>Complete genome of Planococcus rifietoensis type strain M8.</title>
        <authorList>
            <person name="See-Too W.S."/>
        </authorList>
    </citation>
    <scope>NUCLEOTIDE SEQUENCE [LARGE SCALE GENOMIC DNA]</scope>
    <source>
        <strain evidence="13">M8</strain>
    </source>
</reference>
<keyword evidence="7" id="KW-0961">Cell wall biogenesis/degradation</keyword>
<gene>
    <name evidence="13" type="ORF">AUC31_15490</name>
</gene>
<evidence type="ECO:0000256" key="3">
    <source>
        <dbReference type="ARBA" id="ARBA00022679"/>
    </source>
</evidence>
<keyword evidence="3" id="KW-0808">Transferase</keyword>
<evidence type="ECO:0000256" key="10">
    <source>
        <dbReference type="ARBA" id="ARBA00042933"/>
    </source>
</evidence>
<dbReference type="RefSeq" id="WP_058383222.1">
    <property type="nucleotide sequence ID" value="NZ_CP013659.2"/>
</dbReference>
<evidence type="ECO:0000256" key="1">
    <source>
        <dbReference type="ARBA" id="ARBA00004496"/>
    </source>
</evidence>
<dbReference type="InterPro" id="IPR003447">
    <property type="entry name" value="FEMABX"/>
</dbReference>
<evidence type="ECO:0000256" key="7">
    <source>
        <dbReference type="ARBA" id="ARBA00023316"/>
    </source>
</evidence>
<comment type="similarity">
    <text evidence="2">Belongs to the FemABX family.</text>
</comment>
<evidence type="ECO:0000256" key="6">
    <source>
        <dbReference type="ARBA" id="ARBA00023315"/>
    </source>
</evidence>
<keyword evidence="6" id="KW-0012">Acyltransferase</keyword>
<dbReference type="AlphaFoldDB" id="A0A0U2XV71"/>
<evidence type="ECO:0000256" key="5">
    <source>
        <dbReference type="ARBA" id="ARBA00022984"/>
    </source>
</evidence>
<feature type="domain" description="BioF2-like acetyltransferase" evidence="12">
    <location>
        <begin position="139"/>
        <end position="270"/>
    </location>
</feature>
<dbReference type="GO" id="GO:0008360">
    <property type="term" value="P:regulation of cell shape"/>
    <property type="evidence" value="ECO:0007669"/>
    <property type="project" value="UniProtKB-KW"/>
</dbReference>
<keyword evidence="4" id="KW-0133">Cell shape</keyword>
<dbReference type="InterPro" id="IPR038740">
    <property type="entry name" value="BioF2-like_GNAT_dom"/>
</dbReference>
<dbReference type="EMBL" id="CP013659">
    <property type="protein sequence ID" value="ALS76520.1"/>
    <property type="molecule type" value="Genomic_DNA"/>
</dbReference>